<feature type="domain" description="HTH cro/C1-type" evidence="8">
    <location>
        <begin position="7"/>
        <end position="62"/>
    </location>
</feature>
<keyword evidence="4 7" id="KW-0068">Autocatalytic cleavage</keyword>
<sequence>MTIGSRIREYRKKLDLSVDDVAEKLGKNRATVYRYESDDIENLPATVLEPLAKILQTTPAELMGWKKDSVADLSSIPNIFPLKTKKVPLLGTIAADVPIYAEENFDGHRERTKGVRADFCLKIKGDSMIGARINDGDIIFIHKQPDVENGEIAAVLIDGEATLKRIYKKNDSLVLQAENPKYAPIICSAKTCDECIIMGKAVAFQSDVV</sequence>
<evidence type="ECO:0000313" key="9">
    <source>
        <dbReference type="EMBL" id="MEX5284057.1"/>
    </source>
</evidence>
<dbReference type="SUPFAM" id="SSF51306">
    <property type="entry name" value="LexA/Signal peptidase"/>
    <property type="match status" value="1"/>
</dbReference>
<dbReference type="InterPro" id="IPR036286">
    <property type="entry name" value="LexA/Signal_pep-like_sf"/>
</dbReference>
<reference evidence="9 10" key="1">
    <citation type="submission" date="2023-04" db="EMBL/GenBank/DDBJ databases">
        <title>Genome Sequence of Selenomonas sputigena ATCC 33150.</title>
        <authorList>
            <person name="Miller D.P."/>
            <person name="Anvari S."/>
            <person name="Polson S.W."/>
            <person name="Macdonald M."/>
            <person name="Mcdowell J.V."/>
        </authorList>
    </citation>
    <scope>NUCLEOTIDE SEQUENCE [LARGE SCALE GENOMIC DNA]</scope>
    <source>
        <strain evidence="9 10">ATCC 33150</strain>
    </source>
</reference>
<dbReference type="SUPFAM" id="SSF47413">
    <property type="entry name" value="lambda repressor-like DNA-binding domains"/>
    <property type="match status" value="1"/>
</dbReference>
<keyword evidence="5" id="KW-0234">DNA repair</keyword>
<evidence type="ECO:0000259" key="8">
    <source>
        <dbReference type="PROSITE" id="PS50943"/>
    </source>
</evidence>
<dbReference type="InterPro" id="IPR010982">
    <property type="entry name" value="Lambda_DNA-bd_dom_sf"/>
</dbReference>
<dbReference type="PANTHER" id="PTHR33516:SF2">
    <property type="entry name" value="LEXA REPRESSOR-RELATED"/>
    <property type="match status" value="1"/>
</dbReference>
<evidence type="ECO:0000256" key="1">
    <source>
        <dbReference type="ARBA" id="ARBA00007484"/>
    </source>
</evidence>
<dbReference type="PRINTS" id="PR00726">
    <property type="entry name" value="LEXASERPTASE"/>
</dbReference>
<evidence type="ECO:0000313" key="10">
    <source>
        <dbReference type="Proteomes" id="UP001559623"/>
    </source>
</evidence>
<dbReference type="CDD" id="cd06529">
    <property type="entry name" value="S24_LexA-like"/>
    <property type="match status" value="1"/>
</dbReference>
<proteinExistence type="inferred from homology"/>
<evidence type="ECO:0000256" key="2">
    <source>
        <dbReference type="ARBA" id="ARBA00022763"/>
    </source>
</evidence>
<dbReference type="CDD" id="cd00093">
    <property type="entry name" value="HTH_XRE"/>
    <property type="match status" value="1"/>
</dbReference>
<comment type="similarity">
    <text evidence="1 7">Belongs to the peptidase S24 family.</text>
</comment>
<evidence type="ECO:0000256" key="5">
    <source>
        <dbReference type="ARBA" id="ARBA00023204"/>
    </source>
</evidence>
<keyword evidence="2" id="KW-0227">DNA damage</keyword>
<gene>
    <name evidence="9" type="ORF">QCO44_00135</name>
</gene>
<keyword evidence="10" id="KW-1185">Reference proteome</keyword>
<keyword evidence="6" id="KW-0742">SOS response</keyword>
<dbReference type="Gene3D" id="1.10.260.40">
    <property type="entry name" value="lambda repressor-like DNA-binding domains"/>
    <property type="match status" value="1"/>
</dbReference>
<dbReference type="Gene3D" id="2.10.109.10">
    <property type="entry name" value="Umud Fragment, subunit A"/>
    <property type="match status" value="1"/>
</dbReference>
<dbReference type="InterPro" id="IPR050077">
    <property type="entry name" value="LexA_repressor"/>
</dbReference>
<dbReference type="InterPro" id="IPR015927">
    <property type="entry name" value="Peptidase_S24_S26A/B/C"/>
</dbReference>
<dbReference type="SMART" id="SM00530">
    <property type="entry name" value="HTH_XRE"/>
    <property type="match status" value="1"/>
</dbReference>
<dbReference type="InterPro" id="IPR006197">
    <property type="entry name" value="Peptidase_S24_LexA"/>
</dbReference>
<evidence type="ECO:0000256" key="3">
    <source>
        <dbReference type="ARBA" id="ARBA00022801"/>
    </source>
</evidence>
<dbReference type="Proteomes" id="UP001559623">
    <property type="component" value="Unassembled WGS sequence"/>
</dbReference>
<organism evidence="9 10">
    <name type="scientific">Selenomonas sputigena</name>
    <dbReference type="NCBI Taxonomy" id="69823"/>
    <lineage>
        <taxon>Bacteria</taxon>
        <taxon>Bacillati</taxon>
        <taxon>Bacillota</taxon>
        <taxon>Negativicutes</taxon>
        <taxon>Selenomonadales</taxon>
        <taxon>Selenomonadaceae</taxon>
        <taxon>Selenomonas</taxon>
    </lineage>
</organism>
<dbReference type="PROSITE" id="PS50943">
    <property type="entry name" value="HTH_CROC1"/>
    <property type="match status" value="1"/>
</dbReference>
<dbReference type="PANTHER" id="PTHR33516">
    <property type="entry name" value="LEXA REPRESSOR"/>
    <property type="match status" value="1"/>
</dbReference>
<dbReference type="InterPro" id="IPR039418">
    <property type="entry name" value="LexA-like"/>
</dbReference>
<dbReference type="RefSeq" id="WP_368845794.1">
    <property type="nucleotide sequence ID" value="NZ_CP194411.1"/>
</dbReference>
<comment type="caution">
    <text evidence="9">The sequence shown here is derived from an EMBL/GenBank/DDBJ whole genome shotgun (WGS) entry which is preliminary data.</text>
</comment>
<dbReference type="Pfam" id="PF00717">
    <property type="entry name" value="Peptidase_S24"/>
    <property type="match status" value="1"/>
</dbReference>
<dbReference type="EMBL" id="JARVLH010000001">
    <property type="protein sequence ID" value="MEX5284057.1"/>
    <property type="molecule type" value="Genomic_DNA"/>
</dbReference>
<evidence type="ECO:0000256" key="6">
    <source>
        <dbReference type="ARBA" id="ARBA00023236"/>
    </source>
</evidence>
<name>A0ABV3X1J6_9FIRM</name>
<evidence type="ECO:0000256" key="7">
    <source>
        <dbReference type="RuleBase" id="RU003991"/>
    </source>
</evidence>
<evidence type="ECO:0000256" key="4">
    <source>
        <dbReference type="ARBA" id="ARBA00022813"/>
    </source>
</evidence>
<keyword evidence="3 7" id="KW-0378">Hydrolase</keyword>
<accession>A0ABV3X1J6</accession>
<protein>
    <submittedName>
        <fullName evidence="9">S24 family peptidase</fullName>
    </submittedName>
</protein>
<dbReference type="InterPro" id="IPR001387">
    <property type="entry name" value="Cro/C1-type_HTH"/>
</dbReference>
<dbReference type="Pfam" id="PF01381">
    <property type="entry name" value="HTH_3"/>
    <property type="match status" value="1"/>
</dbReference>